<gene>
    <name evidence="1" type="ORF">EV378_1830</name>
</gene>
<dbReference type="InterPro" id="IPR011330">
    <property type="entry name" value="Glyco_hydro/deAcase_b/a-brl"/>
</dbReference>
<dbReference type="Proteomes" id="UP000295560">
    <property type="component" value="Unassembled WGS sequence"/>
</dbReference>
<sequence>MPAPYPHSSIVNRPPLTFPDGKRVAFYIGLNVEVFDADLPVVAGGPVPDPQAYGWRDYGNRVGFWRLVDVLDDAGVPVSVILNSEAARAFPEIVDAGVERGWAWVAHGRTNSVYLSGMDGAKEAAHLDAVFADLDAALLSRPTGWLGPGLAATAATPHLLAERGVRYVLDWCCDDQPFAMDVPGLWSVPYSLELNDLNLFLPGPGPSGPDYERLVLDQFEQLLADSATTGRVLALPLHTFIAGQPHRAKYVARVIRQIAATPEVWVCTSDDVAAHARQAAHGPAP</sequence>
<accession>A0A4R1HWY5</accession>
<evidence type="ECO:0000313" key="2">
    <source>
        <dbReference type="Proteomes" id="UP000295560"/>
    </source>
</evidence>
<dbReference type="RefSeq" id="WP_132422611.1">
    <property type="nucleotide sequence ID" value="NZ_SMFZ01000001.1"/>
</dbReference>
<dbReference type="Gene3D" id="3.20.20.370">
    <property type="entry name" value="Glycoside hydrolase/deacetylase"/>
    <property type="match status" value="1"/>
</dbReference>
<dbReference type="PANTHER" id="PTHR43123:SF4">
    <property type="entry name" value="POLYSACCHARIDE DEACETYLASE"/>
    <property type="match status" value="1"/>
</dbReference>
<protein>
    <submittedName>
        <fullName evidence="1">Polysaccharide deacetylase</fullName>
    </submittedName>
</protein>
<name>A0A4R1HWY5_PSEEN</name>
<dbReference type="PANTHER" id="PTHR43123">
    <property type="entry name" value="POLYSACCHARIDE DEACETYLASE-RELATED"/>
    <property type="match status" value="1"/>
</dbReference>
<dbReference type="SUPFAM" id="SSF88713">
    <property type="entry name" value="Glycoside hydrolase/deacetylase"/>
    <property type="match status" value="1"/>
</dbReference>
<reference evidence="1 2" key="1">
    <citation type="submission" date="2019-03" db="EMBL/GenBank/DDBJ databases">
        <title>Sequencing the genomes of 1000 actinobacteria strains.</title>
        <authorList>
            <person name="Klenk H.-P."/>
        </authorList>
    </citation>
    <scope>NUCLEOTIDE SEQUENCE [LARGE SCALE GENOMIC DNA]</scope>
    <source>
        <strain evidence="1 2">DSM 44969</strain>
    </source>
</reference>
<dbReference type="GO" id="GO:0005975">
    <property type="term" value="P:carbohydrate metabolic process"/>
    <property type="evidence" value="ECO:0007669"/>
    <property type="project" value="InterPro"/>
</dbReference>
<comment type="caution">
    <text evidence="1">The sequence shown here is derived from an EMBL/GenBank/DDBJ whole genome shotgun (WGS) entry which is preliminary data.</text>
</comment>
<keyword evidence="2" id="KW-1185">Reference proteome</keyword>
<dbReference type="AlphaFoldDB" id="A0A4R1HWY5"/>
<proteinExistence type="predicted"/>
<organism evidence="1 2">
    <name type="scientific">Pseudonocardia endophytica</name>
    <dbReference type="NCBI Taxonomy" id="401976"/>
    <lineage>
        <taxon>Bacteria</taxon>
        <taxon>Bacillati</taxon>
        <taxon>Actinomycetota</taxon>
        <taxon>Actinomycetes</taxon>
        <taxon>Pseudonocardiales</taxon>
        <taxon>Pseudonocardiaceae</taxon>
        <taxon>Pseudonocardia</taxon>
    </lineage>
</organism>
<evidence type="ECO:0000313" key="1">
    <source>
        <dbReference type="EMBL" id="TCK26003.1"/>
    </source>
</evidence>
<dbReference type="EMBL" id="SMFZ01000001">
    <property type="protein sequence ID" value="TCK26003.1"/>
    <property type="molecule type" value="Genomic_DNA"/>
</dbReference>
<dbReference type="OrthoDB" id="9787041at2"/>